<dbReference type="PANTHER" id="PTHR37469:SF2">
    <property type="entry name" value="CELLOBIONIC ACID PHOSPHORYLASE"/>
    <property type="match status" value="1"/>
</dbReference>
<feature type="domain" description="Glycosyl hydrolase 94 catalytic" evidence="4">
    <location>
        <begin position="463"/>
        <end position="901"/>
    </location>
</feature>
<dbReference type="Gene3D" id="1.50.10.10">
    <property type="match status" value="1"/>
</dbReference>
<dbReference type="Gene3D" id="2.70.98.40">
    <property type="entry name" value="Glycoside hydrolase, family 65, N-terminal domain"/>
    <property type="match status" value="1"/>
</dbReference>
<evidence type="ECO:0000313" key="6">
    <source>
        <dbReference type="Proteomes" id="UP000463051"/>
    </source>
</evidence>
<dbReference type="InterPro" id="IPR008928">
    <property type="entry name" value="6-hairpin_glycosidase_sf"/>
</dbReference>
<dbReference type="PANTHER" id="PTHR37469">
    <property type="entry name" value="CELLOBIONIC ACID PHOSPHORYLASE-RELATED"/>
    <property type="match status" value="1"/>
</dbReference>
<dbReference type="Pfam" id="PF17167">
    <property type="entry name" value="Glyco_hydro_94"/>
    <property type="match status" value="1"/>
</dbReference>
<evidence type="ECO:0000259" key="3">
    <source>
        <dbReference type="Pfam" id="PF06165"/>
    </source>
</evidence>
<proteinExistence type="predicted"/>
<organism evidence="5 6">
    <name type="scientific">Paenibacillus monticola</name>
    <dbReference type="NCBI Taxonomy" id="2666075"/>
    <lineage>
        <taxon>Bacteria</taxon>
        <taxon>Bacillati</taxon>
        <taxon>Bacillota</taxon>
        <taxon>Bacilli</taxon>
        <taxon>Bacillales</taxon>
        <taxon>Paenibacillaceae</taxon>
        <taxon>Paenibacillus</taxon>
    </lineage>
</organism>
<evidence type="ECO:0000313" key="5">
    <source>
        <dbReference type="EMBL" id="MRN55793.1"/>
    </source>
</evidence>
<dbReference type="InterPro" id="IPR012341">
    <property type="entry name" value="6hp_glycosidase-like_sf"/>
</dbReference>
<dbReference type="Proteomes" id="UP000463051">
    <property type="component" value="Unassembled WGS sequence"/>
</dbReference>
<dbReference type="Pfam" id="PF06165">
    <property type="entry name" value="GH94_b-supersand"/>
    <property type="match status" value="1"/>
</dbReference>
<evidence type="ECO:0000256" key="1">
    <source>
        <dbReference type="ARBA" id="ARBA00022676"/>
    </source>
</evidence>
<sequence length="989" mass="108599">MLKLTTAREATASAEDILSQAFADRIGTGAHISALFTDSERRGAVGIAGLPLRLPAIQELLKLPAVVALLPVEAGTSALFAVSGEGTGLSLYIRHAGRQEECTELPEATAREALVQLQAAPGWAGSLNAEGEHVIDLRSPVPGPHFAVNLLLGNRLQFPHPLQTTPKSVVDRFGGGSFRSHAATQVLATRWDMRQEENGFPANRQFYLFEHGKQIFYSADPGDEGIESAVCRHSQNATVISYRTRCGLEITRTLFILPHSEGMPLATEMQRIEIANHGEGDRCLRIVYTGMFGSAAPGALFEDVLYSNVIMQGGVLQDSSGAVAAISPDYYPEGGRHDLRFHTMIVHGAGGPILPREYCVSYNEFVGTGSLHRPSGALRLSNILHRKGPGFFAVAGEVHISAGSAVTVDQLTGLVSDKSGAHWNETVLADEVGALVARFSDRSAAESALAESSGFVREYGKFLQVSSGDDNFDVFVNRNLPFQVLYQTFVSRSFCQTQKGYREIGFREIQDLYASMYYFVGMGRSGLVKSLLKEWTGMVFELGYAYHNFFWAGKEPGKWSDDALWLIQAVYRYVMLTGDLEFLDESCPVAGQETYRPVFETLKAIIVYSGQISVGRHGLPLLDYADWNDCLKLDDTYLNGPAKEERYRKQLEAGGVFGDPLHSDYSESVMNAFLLKVAVDELSILSVRKGDLNYAAELDHFGAELRGRIQEHAWKDNFFARVLFNRYANGEYTYLGAAGDGLSSDPASDGSYFLNSFSWSILSGCADEAQITVMLDTMKKHLMTPFGLKLVSAVALGRVSSHTASDEYFPGDRENGGVFKHACMMAAAAMFKGAKEVSDTELAAELGRFGYWLLDRIMPFKTMEDPYAICGNPRFCTQYNNSETGENIGPMLSGTSTWLTLSLMEALGIEYTAQGIALNPILREEQTDFVYTLKFGGSSYRIRIIKPEGFCRMQDGTVRLTLDGRVLEEGIVLAADDGLPHEVELRFEG</sequence>
<keyword evidence="2 5" id="KW-0808">Transferase</keyword>
<dbReference type="InterPro" id="IPR037018">
    <property type="entry name" value="GH65_N"/>
</dbReference>
<evidence type="ECO:0000259" key="4">
    <source>
        <dbReference type="Pfam" id="PF17167"/>
    </source>
</evidence>
<comment type="caution">
    <text evidence="5">The sequence shown here is derived from an EMBL/GenBank/DDBJ whole genome shotgun (WGS) entry which is preliminary data.</text>
</comment>
<gene>
    <name evidence="5" type="ORF">GJB61_22685</name>
</gene>
<dbReference type="GO" id="GO:0005975">
    <property type="term" value="P:carbohydrate metabolic process"/>
    <property type="evidence" value="ECO:0007669"/>
    <property type="project" value="InterPro"/>
</dbReference>
<dbReference type="InterPro" id="IPR052047">
    <property type="entry name" value="GH94_Enzymes"/>
</dbReference>
<evidence type="ECO:0000256" key="2">
    <source>
        <dbReference type="ARBA" id="ARBA00022679"/>
    </source>
</evidence>
<dbReference type="RefSeq" id="WP_154121285.1">
    <property type="nucleotide sequence ID" value="NZ_WJXB01000010.1"/>
</dbReference>
<feature type="domain" description="Glycosyl hydrolase 94 supersandwich" evidence="3">
    <location>
        <begin position="169"/>
        <end position="420"/>
    </location>
</feature>
<name>A0A7X2L409_9BACL</name>
<keyword evidence="6" id="KW-1185">Reference proteome</keyword>
<protein>
    <submittedName>
        <fullName evidence="5">Glycosyl transferase</fullName>
    </submittedName>
</protein>
<dbReference type="AlphaFoldDB" id="A0A7X2L409"/>
<accession>A0A7X2L409</accession>
<dbReference type="Gene3D" id="2.60.420.10">
    <property type="entry name" value="Maltose phosphorylase, domain 3"/>
    <property type="match status" value="1"/>
</dbReference>
<dbReference type="SUPFAM" id="SSF48208">
    <property type="entry name" value="Six-hairpin glycosidases"/>
    <property type="match status" value="1"/>
</dbReference>
<reference evidence="5 6" key="1">
    <citation type="submission" date="2019-11" db="EMBL/GenBank/DDBJ databases">
        <title>Paenibacillus monticola sp. nov., a novel PGPR strain isolated from mountain sample in China.</title>
        <authorList>
            <person name="Zhao Q."/>
            <person name="Li H.-P."/>
            <person name="Zhang J.-L."/>
        </authorList>
    </citation>
    <scope>NUCLEOTIDE SEQUENCE [LARGE SCALE GENOMIC DNA]</scope>
    <source>
        <strain evidence="5 6">LC-T2</strain>
    </source>
</reference>
<dbReference type="InterPro" id="IPR033432">
    <property type="entry name" value="GH94_catalytic"/>
</dbReference>
<dbReference type="EMBL" id="WJXB01000010">
    <property type="protein sequence ID" value="MRN55793.1"/>
    <property type="molecule type" value="Genomic_DNA"/>
</dbReference>
<dbReference type="GO" id="GO:0016757">
    <property type="term" value="F:glycosyltransferase activity"/>
    <property type="evidence" value="ECO:0007669"/>
    <property type="project" value="UniProtKB-KW"/>
</dbReference>
<dbReference type="InterPro" id="IPR010383">
    <property type="entry name" value="Glyco_hydrolase_94_b-supersand"/>
</dbReference>
<keyword evidence="1" id="KW-0328">Glycosyltransferase</keyword>